<dbReference type="Proteomes" id="UP001214638">
    <property type="component" value="Unassembled WGS sequence"/>
</dbReference>
<reference evidence="7" key="1">
    <citation type="journal article" date="2023" name="Nat. Microbiol.">
        <title>Babesia duncani multi-omics identifies virulence factors and drug targets.</title>
        <authorList>
            <person name="Singh P."/>
            <person name="Lonardi S."/>
            <person name="Liang Q."/>
            <person name="Vydyam P."/>
            <person name="Khabirova E."/>
            <person name="Fang T."/>
            <person name="Gihaz S."/>
            <person name="Thekkiniath J."/>
            <person name="Munshi M."/>
            <person name="Abel S."/>
            <person name="Ciampossin L."/>
            <person name="Batugedara G."/>
            <person name="Gupta M."/>
            <person name="Lu X.M."/>
            <person name="Lenz T."/>
            <person name="Chakravarty S."/>
            <person name="Cornillot E."/>
            <person name="Hu Y."/>
            <person name="Ma W."/>
            <person name="Gonzalez L.M."/>
            <person name="Sanchez S."/>
            <person name="Estrada K."/>
            <person name="Sanchez-Flores A."/>
            <person name="Montero E."/>
            <person name="Harb O.S."/>
            <person name="Le Roch K.G."/>
            <person name="Mamoun C.B."/>
        </authorList>
    </citation>
    <scope>NUCLEOTIDE SEQUENCE</scope>
    <source>
        <strain evidence="7">WA1</strain>
    </source>
</reference>
<keyword evidence="3 6" id="KW-0812">Transmembrane</keyword>
<comment type="subcellular location">
    <subcellularLocation>
        <location evidence="1">Endomembrane system</location>
        <topology evidence="1">Multi-pass membrane protein</topology>
    </subcellularLocation>
</comment>
<dbReference type="AlphaFoldDB" id="A0AAD9PNW8"/>
<dbReference type="GO" id="GO:0030026">
    <property type="term" value="P:intracellular manganese ion homeostasis"/>
    <property type="evidence" value="ECO:0007669"/>
    <property type="project" value="InterPro"/>
</dbReference>
<comment type="similarity">
    <text evidence="2">Belongs to the CCC1 family.</text>
</comment>
<sequence>MAEPKESRSSHSSDHVEDHSLVSGEALKVIVFGGLDGIMTIFALVAGCVGTDVRPWQTVGLGLGTLFASAFSMGFGEYVSAQAEAEYVKSELNREKHEVETVPVLEKQEMHDIYTKRYSFSPRSATNLVEIIFKNKKFFLHHMMVEELGILLQDDDLGPLKRGLLMFVSHFLFGLLPLVGVFGFLITGSTFARSIYAFLLTSIFSLLGTMALGYYKGTFTRQDRVKSALWMGLNGLIAGGSSYLIGWILTVLFPR</sequence>
<evidence type="ECO:0000256" key="4">
    <source>
        <dbReference type="ARBA" id="ARBA00022989"/>
    </source>
</evidence>
<organism evidence="7 8">
    <name type="scientific">Babesia duncani</name>
    <dbReference type="NCBI Taxonomy" id="323732"/>
    <lineage>
        <taxon>Eukaryota</taxon>
        <taxon>Sar</taxon>
        <taxon>Alveolata</taxon>
        <taxon>Apicomplexa</taxon>
        <taxon>Aconoidasida</taxon>
        <taxon>Piroplasmida</taxon>
        <taxon>Babesiidae</taxon>
        <taxon>Babesia</taxon>
    </lineage>
</organism>
<dbReference type="InterPro" id="IPR008217">
    <property type="entry name" value="Ccc1_fam"/>
</dbReference>
<name>A0AAD9PNW8_9APIC</name>
<feature type="transmembrane region" description="Helical" evidence="6">
    <location>
        <begin position="227"/>
        <end position="253"/>
    </location>
</feature>
<gene>
    <name evidence="7" type="ORF">BdWA1_001340</name>
</gene>
<evidence type="ECO:0000256" key="3">
    <source>
        <dbReference type="ARBA" id="ARBA00022692"/>
    </source>
</evidence>
<evidence type="ECO:0000313" key="7">
    <source>
        <dbReference type="EMBL" id="KAK2198329.1"/>
    </source>
</evidence>
<evidence type="ECO:0000256" key="5">
    <source>
        <dbReference type="ARBA" id="ARBA00023136"/>
    </source>
</evidence>
<dbReference type="EMBL" id="JALLKP010000001">
    <property type="protein sequence ID" value="KAK2198329.1"/>
    <property type="molecule type" value="Genomic_DNA"/>
</dbReference>
<dbReference type="GO" id="GO:0012505">
    <property type="term" value="C:endomembrane system"/>
    <property type="evidence" value="ECO:0007669"/>
    <property type="project" value="UniProtKB-SubCell"/>
</dbReference>
<evidence type="ECO:0000256" key="2">
    <source>
        <dbReference type="ARBA" id="ARBA00007049"/>
    </source>
</evidence>
<dbReference type="PANTHER" id="PTHR31851">
    <property type="entry name" value="FE(2+)/MN(2+) TRANSPORTER PCL1"/>
    <property type="match status" value="1"/>
</dbReference>
<protein>
    <submittedName>
        <fullName evidence="7">Ccc1 family</fullName>
    </submittedName>
</protein>
<evidence type="ECO:0000256" key="1">
    <source>
        <dbReference type="ARBA" id="ARBA00004127"/>
    </source>
</evidence>
<accession>A0AAD9PNW8</accession>
<keyword evidence="4 6" id="KW-1133">Transmembrane helix</keyword>
<evidence type="ECO:0000313" key="8">
    <source>
        <dbReference type="Proteomes" id="UP001214638"/>
    </source>
</evidence>
<feature type="transmembrane region" description="Helical" evidence="6">
    <location>
        <begin position="164"/>
        <end position="188"/>
    </location>
</feature>
<dbReference type="GO" id="GO:0005384">
    <property type="term" value="F:manganese ion transmembrane transporter activity"/>
    <property type="evidence" value="ECO:0007669"/>
    <property type="project" value="InterPro"/>
</dbReference>
<keyword evidence="5 6" id="KW-0472">Membrane</keyword>
<keyword evidence="8" id="KW-1185">Reference proteome</keyword>
<dbReference type="KEGG" id="bdw:94335638"/>
<comment type="caution">
    <text evidence="7">The sequence shown here is derived from an EMBL/GenBank/DDBJ whole genome shotgun (WGS) entry which is preliminary data.</text>
</comment>
<dbReference type="GeneID" id="94335638"/>
<evidence type="ECO:0000256" key="6">
    <source>
        <dbReference type="SAM" id="Phobius"/>
    </source>
</evidence>
<proteinExistence type="inferred from homology"/>
<dbReference type="Pfam" id="PF01988">
    <property type="entry name" value="VIT1"/>
    <property type="match status" value="1"/>
</dbReference>
<dbReference type="RefSeq" id="XP_067805171.1">
    <property type="nucleotide sequence ID" value="XM_067946380.1"/>
</dbReference>
<feature type="transmembrane region" description="Helical" evidence="6">
    <location>
        <begin position="194"/>
        <end position="215"/>
    </location>
</feature>